<accession>A0A2J8VGQ9</accession>
<name>A0A2J8VGQ9_PONAB</name>
<comment type="caution">
    <text evidence="1">The sequence shown here is derived from an EMBL/GenBank/DDBJ whole genome shotgun (WGS) entry which is preliminary data.</text>
</comment>
<proteinExistence type="predicted"/>
<reference evidence="1" key="1">
    <citation type="submission" date="2017-12" db="EMBL/GenBank/DDBJ databases">
        <title>High-resolution comparative analysis of great ape genomes.</title>
        <authorList>
            <person name="Pollen A."/>
            <person name="Hastie A."/>
            <person name="Hormozdiari F."/>
            <person name="Dougherty M."/>
            <person name="Liu R."/>
            <person name="Chaisson M."/>
            <person name="Hoppe E."/>
            <person name="Hill C."/>
            <person name="Pang A."/>
            <person name="Hillier L."/>
            <person name="Baker C."/>
            <person name="Armstrong J."/>
            <person name="Shendure J."/>
            <person name="Paten B."/>
            <person name="Wilson R."/>
            <person name="Chao H."/>
            <person name="Schneider V."/>
            <person name="Ventura M."/>
            <person name="Kronenberg Z."/>
            <person name="Murali S."/>
            <person name="Gordon D."/>
            <person name="Cantsilieris S."/>
            <person name="Munson K."/>
            <person name="Nelson B."/>
            <person name="Raja A."/>
            <person name="Underwood J."/>
            <person name="Diekhans M."/>
            <person name="Fiddes I."/>
            <person name="Haussler D."/>
            <person name="Eichler E."/>
        </authorList>
    </citation>
    <scope>NUCLEOTIDE SEQUENCE [LARGE SCALE GENOMIC DNA]</scope>
    <source>
        <strain evidence="1">Susie</strain>
    </source>
</reference>
<dbReference type="AlphaFoldDB" id="A0A2J8VGQ9"/>
<protein>
    <submittedName>
        <fullName evidence="1">LMNA isoform 15</fullName>
    </submittedName>
</protein>
<sequence>MQPLLCLGNLEDARERTGTLLAQHPAWGRTRAKPGSPL</sequence>
<gene>
    <name evidence="1" type="ORF">CR201_G0019181</name>
</gene>
<evidence type="ECO:0000313" key="1">
    <source>
        <dbReference type="EMBL" id="PNJ56708.1"/>
    </source>
</evidence>
<organism evidence="1">
    <name type="scientific">Pongo abelii</name>
    <name type="common">Sumatran orangutan</name>
    <name type="synonym">Pongo pygmaeus abelii</name>
    <dbReference type="NCBI Taxonomy" id="9601"/>
    <lineage>
        <taxon>Eukaryota</taxon>
        <taxon>Metazoa</taxon>
        <taxon>Chordata</taxon>
        <taxon>Craniata</taxon>
        <taxon>Vertebrata</taxon>
        <taxon>Euteleostomi</taxon>
        <taxon>Mammalia</taxon>
        <taxon>Eutheria</taxon>
        <taxon>Euarchontoglires</taxon>
        <taxon>Primates</taxon>
        <taxon>Haplorrhini</taxon>
        <taxon>Catarrhini</taxon>
        <taxon>Hominidae</taxon>
        <taxon>Pongo</taxon>
    </lineage>
</organism>
<dbReference type="EMBL" id="NDHI03003420">
    <property type="protein sequence ID" value="PNJ56708.1"/>
    <property type="molecule type" value="Genomic_DNA"/>
</dbReference>